<accession>A0ABV3SD24</accession>
<evidence type="ECO:0000256" key="1">
    <source>
        <dbReference type="ARBA" id="ARBA00023015"/>
    </source>
</evidence>
<keyword evidence="3" id="KW-0804">Transcription</keyword>
<protein>
    <submittedName>
        <fullName evidence="5">Metalloregulator ArsR/SmtB family transcription factor</fullName>
    </submittedName>
</protein>
<dbReference type="InterPro" id="IPR001845">
    <property type="entry name" value="HTH_ArsR_DNA-bd_dom"/>
</dbReference>
<evidence type="ECO:0000256" key="3">
    <source>
        <dbReference type="ARBA" id="ARBA00023163"/>
    </source>
</evidence>
<dbReference type="Gene3D" id="1.10.10.10">
    <property type="entry name" value="Winged helix-like DNA-binding domain superfamily/Winged helix DNA-binding domain"/>
    <property type="match status" value="1"/>
</dbReference>
<dbReference type="PROSITE" id="PS50987">
    <property type="entry name" value="HTH_ARSR_2"/>
    <property type="match status" value="1"/>
</dbReference>
<feature type="domain" description="HTH arsR-type" evidence="4">
    <location>
        <begin position="8"/>
        <end position="101"/>
    </location>
</feature>
<proteinExistence type="predicted"/>
<dbReference type="SUPFAM" id="SSF46785">
    <property type="entry name" value="Winged helix' DNA-binding domain"/>
    <property type="match status" value="1"/>
</dbReference>
<dbReference type="PRINTS" id="PR00778">
    <property type="entry name" value="HTHARSR"/>
</dbReference>
<evidence type="ECO:0000313" key="5">
    <source>
        <dbReference type="EMBL" id="MEX0404644.1"/>
    </source>
</evidence>
<keyword evidence="2" id="KW-0238">DNA-binding</keyword>
<gene>
    <name evidence="5" type="ORF">ABGN05_03095</name>
</gene>
<dbReference type="RefSeq" id="WP_367952522.1">
    <property type="nucleotide sequence ID" value="NZ_JBDPGJ010000001.1"/>
</dbReference>
<reference evidence="5 6" key="1">
    <citation type="submission" date="2024-05" db="EMBL/GenBank/DDBJ databases">
        <authorList>
            <person name="Jiang F."/>
        </authorList>
    </citation>
    <scope>NUCLEOTIDE SEQUENCE [LARGE SCALE GENOMIC DNA]</scope>
    <source>
        <strain evidence="5 6">LZ166</strain>
    </source>
</reference>
<dbReference type="InterPro" id="IPR011991">
    <property type="entry name" value="ArsR-like_HTH"/>
</dbReference>
<evidence type="ECO:0000313" key="6">
    <source>
        <dbReference type="Proteomes" id="UP001556692"/>
    </source>
</evidence>
<dbReference type="NCBIfam" id="NF033788">
    <property type="entry name" value="HTH_metalloreg"/>
    <property type="match status" value="1"/>
</dbReference>
<dbReference type="InterPro" id="IPR036390">
    <property type="entry name" value="WH_DNA-bd_sf"/>
</dbReference>
<dbReference type="EMBL" id="JBDPGJ010000001">
    <property type="protein sequence ID" value="MEX0404644.1"/>
    <property type="molecule type" value="Genomic_DNA"/>
</dbReference>
<dbReference type="PANTHER" id="PTHR43132:SF2">
    <property type="entry name" value="ARSENICAL RESISTANCE OPERON REPRESSOR ARSR-RELATED"/>
    <property type="match status" value="1"/>
</dbReference>
<keyword evidence="6" id="KW-1185">Reference proteome</keyword>
<dbReference type="InterPro" id="IPR051011">
    <property type="entry name" value="Metal_resp_trans_reg"/>
</dbReference>
<dbReference type="Proteomes" id="UP001556692">
    <property type="component" value="Unassembled WGS sequence"/>
</dbReference>
<dbReference type="InterPro" id="IPR036388">
    <property type="entry name" value="WH-like_DNA-bd_sf"/>
</dbReference>
<evidence type="ECO:0000256" key="2">
    <source>
        <dbReference type="ARBA" id="ARBA00023125"/>
    </source>
</evidence>
<dbReference type="CDD" id="cd00090">
    <property type="entry name" value="HTH_ARSR"/>
    <property type="match status" value="1"/>
</dbReference>
<name>A0ABV3SD24_9HYPH</name>
<organism evidence="5 6">
    <name type="scientific">Aquibium pacificus</name>
    <dbReference type="NCBI Taxonomy" id="3153579"/>
    <lineage>
        <taxon>Bacteria</taxon>
        <taxon>Pseudomonadati</taxon>
        <taxon>Pseudomonadota</taxon>
        <taxon>Alphaproteobacteria</taxon>
        <taxon>Hyphomicrobiales</taxon>
        <taxon>Phyllobacteriaceae</taxon>
        <taxon>Aquibium</taxon>
    </lineage>
</organism>
<comment type="caution">
    <text evidence="5">The sequence shown here is derived from an EMBL/GenBank/DDBJ whole genome shotgun (WGS) entry which is preliminary data.</text>
</comment>
<dbReference type="Pfam" id="PF01022">
    <property type="entry name" value="HTH_5"/>
    <property type="match status" value="1"/>
</dbReference>
<sequence length="115" mass="12698">MQMDLEKLDASAEQAAELLSALANKNRLMILCNLLNGEMAVQPLADAVGMSQSALSQQLAKLRLSKLVTTRRQGREIHYRVASQEVAEVLQTLYGLYCEPAILRSRERVPAEADA</sequence>
<dbReference type="PANTHER" id="PTHR43132">
    <property type="entry name" value="ARSENICAL RESISTANCE OPERON REPRESSOR ARSR-RELATED"/>
    <property type="match status" value="1"/>
</dbReference>
<keyword evidence="1" id="KW-0805">Transcription regulation</keyword>
<dbReference type="SMART" id="SM00418">
    <property type="entry name" value="HTH_ARSR"/>
    <property type="match status" value="1"/>
</dbReference>
<evidence type="ECO:0000259" key="4">
    <source>
        <dbReference type="PROSITE" id="PS50987"/>
    </source>
</evidence>